<dbReference type="SUPFAM" id="SSF48452">
    <property type="entry name" value="TPR-like"/>
    <property type="match status" value="1"/>
</dbReference>
<dbReference type="GO" id="GO:0034388">
    <property type="term" value="C:Pwp2p-containing subcomplex of 90S preribosome"/>
    <property type="evidence" value="ECO:0007669"/>
    <property type="project" value="TreeGrafter"/>
</dbReference>
<keyword evidence="4" id="KW-0677">Repeat</keyword>
<gene>
    <name evidence="8" type="primary">UTP6_1</name>
    <name evidence="8" type="ORF">GRS66_001173</name>
</gene>
<dbReference type="Pfam" id="PF23240">
    <property type="entry name" value="HAT_PRP39_N"/>
    <property type="match status" value="1"/>
</dbReference>
<comment type="similarity">
    <text evidence="2">Belongs to the UTP6 family.</text>
</comment>
<evidence type="ECO:0000256" key="5">
    <source>
        <dbReference type="ARBA" id="ARBA00023242"/>
    </source>
</evidence>
<dbReference type="EMBL" id="CP048985">
    <property type="protein sequence ID" value="QID78941.1"/>
    <property type="molecule type" value="Genomic_DNA"/>
</dbReference>
<sequence>MSKTRYYLEQCIPEMDDLVEKGLFTKNEVSLIMKKRTDFEHRLNSRGSSINDYIKYINYESNVNKLRAKRCKRILQVKKTNSLSDWSIQQRIGFIYQRGTNKFPQDLKFWAMYLNYMKARGNQTSYKKIHNIYNQLLKLHPTNVDIWISCAKYEYEVHANFKSCRNIFQNGLRFNPDVPKLWYEYVKFELNFITKLINRRKVMGLINEREQELDMQNEQKNNQAPDEEKSHLQVPSTGDSMKDKLNELPEADISVLGNAETNPALRGDIALTIFDVCMKTLGKHYINKHKGYYAISDSKMNIELNKETLNYLFSESLRYIKLFDEFLDLERDYLINHVLQFWKNDMYDLSLRKDLPELYLKTVMIDITLNIRYMPVEKLDIDQLQLSVKKYFAYISKLDSTSVKSLKNEYRSYLQDNYLKKMNAEDDPRYKILDLIISKL</sequence>
<dbReference type="Gene3D" id="1.25.40.10">
    <property type="entry name" value="Tetratricopeptide repeat domain"/>
    <property type="match status" value="1"/>
</dbReference>
<keyword evidence="9" id="KW-1185">Reference proteome</keyword>
<dbReference type="Proteomes" id="UP000501346">
    <property type="component" value="Chromosome ScIV"/>
</dbReference>
<feature type="domain" description="U3 small nucleolar RNA-associated protein 6 N-terminal" evidence="7">
    <location>
        <begin position="8"/>
        <end position="91"/>
    </location>
</feature>
<dbReference type="InterPro" id="IPR013949">
    <property type="entry name" value="Utp6"/>
</dbReference>
<dbReference type="Pfam" id="PF08640">
    <property type="entry name" value="U3_assoc_6"/>
    <property type="match status" value="1"/>
</dbReference>
<dbReference type="PANTHER" id="PTHR23271">
    <property type="entry name" value="HEPATOCELLULAR CARCINOMA-ASSOCIATED ANTIGEN 66"/>
    <property type="match status" value="1"/>
</dbReference>
<dbReference type="SMART" id="SM00386">
    <property type="entry name" value="HAT"/>
    <property type="match status" value="3"/>
</dbReference>
<organism evidence="8 9">
    <name type="scientific">Saccharomyces pastorianus</name>
    <name type="common">Lager yeast</name>
    <name type="synonym">Saccharomyces cerevisiae x Saccharomyces eubayanus</name>
    <dbReference type="NCBI Taxonomy" id="27292"/>
    <lineage>
        <taxon>Eukaryota</taxon>
        <taxon>Fungi</taxon>
        <taxon>Dikarya</taxon>
        <taxon>Ascomycota</taxon>
        <taxon>Saccharomycotina</taxon>
        <taxon>Saccharomycetes</taxon>
        <taxon>Saccharomycetales</taxon>
        <taxon>Saccharomycetaceae</taxon>
        <taxon>Saccharomyces</taxon>
    </lineage>
</organism>
<evidence type="ECO:0000256" key="3">
    <source>
        <dbReference type="ARBA" id="ARBA00022552"/>
    </source>
</evidence>
<dbReference type="FunFam" id="1.25.40.10:FF:000749">
    <property type="entry name" value="U3 snoRNP protein"/>
    <property type="match status" value="1"/>
</dbReference>
<evidence type="ECO:0000256" key="2">
    <source>
        <dbReference type="ARBA" id="ARBA00010734"/>
    </source>
</evidence>
<evidence type="ECO:0000313" key="9">
    <source>
        <dbReference type="Proteomes" id="UP000501346"/>
    </source>
</evidence>
<evidence type="ECO:0000313" key="8">
    <source>
        <dbReference type="EMBL" id="QID78941.1"/>
    </source>
</evidence>
<evidence type="ECO:0000256" key="6">
    <source>
        <dbReference type="SAM" id="MobiDB-lite"/>
    </source>
</evidence>
<dbReference type="PANTHER" id="PTHR23271:SF1">
    <property type="entry name" value="U3 SMALL NUCLEOLAR RNA-ASSOCIATED PROTEIN 6 HOMOLOG"/>
    <property type="match status" value="1"/>
</dbReference>
<dbReference type="InterPro" id="IPR011990">
    <property type="entry name" value="TPR-like_helical_dom_sf"/>
</dbReference>
<evidence type="ECO:0000256" key="1">
    <source>
        <dbReference type="ARBA" id="ARBA00004604"/>
    </source>
</evidence>
<evidence type="ECO:0000259" key="7">
    <source>
        <dbReference type="Pfam" id="PF08640"/>
    </source>
</evidence>
<dbReference type="AlphaFoldDB" id="A0A6C1DQ46"/>
<dbReference type="GO" id="GO:0030515">
    <property type="term" value="F:snoRNA binding"/>
    <property type="evidence" value="ECO:0007669"/>
    <property type="project" value="InterPro"/>
</dbReference>
<comment type="subcellular location">
    <subcellularLocation>
        <location evidence="1">Nucleus</location>
        <location evidence="1">Nucleolus</location>
    </subcellularLocation>
</comment>
<accession>A0A6C1DQ46</accession>
<evidence type="ECO:0000256" key="4">
    <source>
        <dbReference type="ARBA" id="ARBA00022737"/>
    </source>
</evidence>
<feature type="region of interest" description="Disordered" evidence="6">
    <location>
        <begin position="216"/>
        <end position="241"/>
    </location>
</feature>
<reference evidence="8 9" key="1">
    <citation type="journal article" date="2019" name="BMC Genomics">
        <title>Chromosome level assembly and comparative genome analysis confirm lager-brewing yeasts originated from a single hybridization.</title>
        <authorList>
            <person name="Salazar A.N."/>
            <person name="Gorter de Vries A.R."/>
            <person name="van den Broek M."/>
            <person name="Brouwers N."/>
            <person name="de la Torre Cortes P."/>
            <person name="Kuijpers N.G.A."/>
            <person name="Daran J.G."/>
            <person name="Abeel T."/>
        </authorList>
    </citation>
    <scope>NUCLEOTIDE SEQUENCE [LARGE SCALE GENOMIC DNA]</scope>
    <source>
        <strain evidence="8 9">CBS 1483</strain>
    </source>
</reference>
<keyword evidence="3" id="KW-0698">rRNA processing</keyword>
<dbReference type="InterPro" id="IPR055347">
    <property type="entry name" value="UTP6_N"/>
</dbReference>
<dbReference type="GO" id="GO:0032040">
    <property type="term" value="C:small-subunit processome"/>
    <property type="evidence" value="ECO:0007669"/>
    <property type="project" value="TreeGrafter"/>
</dbReference>
<name>A0A6C1DQ46_SACPS</name>
<dbReference type="OrthoDB" id="28112at2759"/>
<proteinExistence type="inferred from homology"/>
<protein>
    <submittedName>
        <fullName evidence="8">U3 snoRNP protein</fullName>
    </submittedName>
</protein>
<dbReference type="InterPro" id="IPR003107">
    <property type="entry name" value="HAT"/>
</dbReference>
<keyword evidence="5" id="KW-0539">Nucleus</keyword>
<dbReference type="GO" id="GO:0000462">
    <property type="term" value="P:maturation of SSU-rRNA from tricistronic rRNA transcript (SSU-rRNA, 5.8S rRNA, LSU-rRNA)"/>
    <property type="evidence" value="ECO:0007669"/>
    <property type="project" value="InterPro"/>
</dbReference>